<dbReference type="EMBL" id="JBBWRZ010000002">
    <property type="protein sequence ID" value="KAK8244484.1"/>
    <property type="molecule type" value="Genomic_DNA"/>
</dbReference>
<feature type="compositionally biased region" description="Basic and acidic residues" evidence="1">
    <location>
        <begin position="225"/>
        <end position="251"/>
    </location>
</feature>
<accession>A0ABR1Z0U2</accession>
<feature type="compositionally biased region" description="Low complexity" evidence="1">
    <location>
        <begin position="8"/>
        <end position="36"/>
    </location>
</feature>
<proteinExistence type="predicted"/>
<keyword evidence="3" id="KW-1185">Reference proteome</keyword>
<dbReference type="Proteomes" id="UP001492380">
    <property type="component" value="Unassembled WGS sequence"/>
</dbReference>
<reference evidence="2 3" key="1">
    <citation type="submission" date="2024-04" db="EMBL/GenBank/DDBJ databases">
        <title>Phyllosticta paracitricarpa is synonymous to the EU quarantine fungus P. citricarpa based on phylogenomic analyses.</title>
        <authorList>
            <consortium name="Lawrence Berkeley National Laboratory"/>
            <person name="Van Ingen-Buijs V.A."/>
            <person name="Van Westerhoven A.C."/>
            <person name="Haridas S."/>
            <person name="Skiadas P."/>
            <person name="Martin F."/>
            <person name="Groenewald J.Z."/>
            <person name="Crous P.W."/>
            <person name="Seidl M.F."/>
        </authorList>
    </citation>
    <scope>NUCLEOTIDE SEQUENCE [LARGE SCALE GENOMIC DNA]</scope>
    <source>
        <strain evidence="2 3">CBS 123374</strain>
    </source>
</reference>
<feature type="compositionally biased region" description="Basic and acidic residues" evidence="1">
    <location>
        <begin position="154"/>
        <end position="180"/>
    </location>
</feature>
<feature type="region of interest" description="Disordered" evidence="1">
    <location>
        <begin position="1"/>
        <end position="251"/>
    </location>
</feature>
<feature type="compositionally biased region" description="Basic and acidic residues" evidence="1">
    <location>
        <begin position="97"/>
        <end position="106"/>
    </location>
</feature>
<feature type="compositionally biased region" description="Low complexity" evidence="1">
    <location>
        <begin position="132"/>
        <end position="144"/>
    </location>
</feature>
<sequence>MPQTLTAPSYSPSGGRSPSPSSRNRSTPNATATQAPAPTPTPTPQIHVASWTPTPPLPSPAAPTSQASSRAPSPRVASQHTRRPSTSPSGSTTSRNRQPDDADHLRAVNAGFERAMAGTSTVRARAKSDTGPSSDNSPKASSPSIWERAGSARRSGEVDDELERRWGAWERGEDLPLEHRAKPKSTKSNESGKRGGGGTIRDEEEGPRPPPQPAPGLLKRLRSKIVKDKDRVKEKAEKANDPSPDHKYGPY</sequence>
<evidence type="ECO:0000313" key="2">
    <source>
        <dbReference type="EMBL" id="KAK8244484.1"/>
    </source>
</evidence>
<name>A0ABR1Z0U2_9PEZI</name>
<evidence type="ECO:0000313" key="3">
    <source>
        <dbReference type="Proteomes" id="UP001492380"/>
    </source>
</evidence>
<evidence type="ECO:0000256" key="1">
    <source>
        <dbReference type="SAM" id="MobiDB-lite"/>
    </source>
</evidence>
<feature type="compositionally biased region" description="Low complexity" evidence="1">
    <location>
        <begin position="62"/>
        <end position="96"/>
    </location>
</feature>
<comment type="caution">
    <text evidence="2">The sequence shown here is derived from an EMBL/GenBank/DDBJ whole genome shotgun (WGS) entry which is preliminary data.</text>
</comment>
<gene>
    <name evidence="2" type="ORF">HDK90DRAFT_463305</name>
</gene>
<protein>
    <submittedName>
        <fullName evidence="2">Uncharacterized protein</fullName>
    </submittedName>
</protein>
<organism evidence="2 3">
    <name type="scientific">Phyllosticta capitalensis</name>
    <dbReference type="NCBI Taxonomy" id="121624"/>
    <lineage>
        <taxon>Eukaryota</taxon>
        <taxon>Fungi</taxon>
        <taxon>Dikarya</taxon>
        <taxon>Ascomycota</taxon>
        <taxon>Pezizomycotina</taxon>
        <taxon>Dothideomycetes</taxon>
        <taxon>Dothideomycetes incertae sedis</taxon>
        <taxon>Botryosphaeriales</taxon>
        <taxon>Phyllostictaceae</taxon>
        <taxon>Phyllosticta</taxon>
    </lineage>
</organism>